<feature type="region of interest" description="Disordered" evidence="1">
    <location>
        <begin position="1"/>
        <end position="38"/>
    </location>
</feature>
<gene>
    <name evidence="2" type="ORF">FZC84_08455</name>
</gene>
<dbReference type="Proteomes" id="UP000325182">
    <property type="component" value="Unassembled WGS sequence"/>
</dbReference>
<accession>A0A5D4MED0</accession>
<evidence type="ECO:0000313" key="3">
    <source>
        <dbReference type="Proteomes" id="UP000325182"/>
    </source>
</evidence>
<reference evidence="2 3" key="1">
    <citation type="submission" date="2019-08" db="EMBL/GenBank/DDBJ databases">
        <title>Bacillus genomes from the desert of Cuatro Cienegas, Coahuila.</title>
        <authorList>
            <person name="Olmedo-Alvarez G."/>
        </authorList>
    </citation>
    <scope>NUCLEOTIDE SEQUENCE [LARGE SCALE GENOMIC DNA]</scope>
    <source>
        <strain evidence="2 3">CH128b_4D</strain>
    </source>
</reference>
<comment type="caution">
    <text evidence="2">The sequence shown here is derived from an EMBL/GenBank/DDBJ whole genome shotgun (WGS) entry which is preliminary data.</text>
</comment>
<name>A0A5D4MED0_9BACI</name>
<sequence length="69" mass="7853">MPNENQNQHSQTTPHFDGQNETVINDSNGTQMGVTIDTKQDFARPEIFLPVHLKEDKEMNKLDSLIKGE</sequence>
<proteinExistence type="predicted"/>
<dbReference type="RefSeq" id="WP_148953575.1">
    <property type="nucleotide sequence ID" value="NZ_VTEG01000004.1"/>
</dbReference>
<evidence type="ECO:0000313" key="2">
    <source>
        <dbReference type="EMBL" id="TYR99838.1"/>
    </source>
</evidence>
<organism evidence="2 3">
    <name type="scientific">Rossellomorea vietnamensis</name>
    <dbReference type="NCBI Taxonomy" id="218284"/>
    <lineage>
        <taxon>Bacteria</taxon>
        <taxon>Bacillati</taxon>
        <taxon>Bacillota</taxon>
        <taxon>Bacilli</taxon>
        <taxon>Bacillales</taxon>
        <taxon>Bacillaceae</taxon>
        <taxon>Rossellomorea</taxon>
    </lineage>
</organism>
<protein>
    <submittedName>
        <fullName evidence="2">Uncharacterized protein</fullName>
    </submittedName>
</protein>
<evidence type="ECO:0000256" key="1">
    <source>
        <dbReference type="SAM" id="MobiDB-lite"/>
    </source>
</evidence>
<dbReference type="EMBL" id="VTEG01000004">
    <property type="protein sequence ID" value="TYR99838.1"/>
    <property type="molecule type" value="Genomic_DNA"/>
</dbReference>
<dbReference type="AlphaFoldDB" id="A0A5D4MED0"/>
<feature type="compositionally biased region" description="Polar residues" evidence="1">
    <location>
        <begin position="1"/>
        <end position="33"/>
    </location>
</feature>